<name>A0ABY9E096_VITVI</name>
<evidence type="ECO:0000313" key="2">
    <source>
        <dbReference type="Proteomes" id="UP001227230"/>
    </source>
</evidence>
<accession>A0ABY9E096</accession>
<evidence type="ECO:0000313" key="1">
    <source>
        <dbReference type="EMBL" id="WKA13330.1"/>
    </source>
</evidence>
<dbReference type="PANTHER" id="PTHR21725:SF1">
    <property type="entry name" value="E3 UBIQUITIN-PROTEIN LIGASE UBR4"/>
    <property type="match status" value="1"/>
</dbReference>
<gene>
    <name evidence="1" type="ORF">VitviT2T_030639</name>
</gene>
<proteinExistence type="predicted"/>
<protein>
    <submittedName>
        <fullName evidence="1">Uncharacterized protein</fullName>
    </submittedName>
</protein>
<dbReference type="PANTHER" id="PTHR21725">
    <property type="entry name" value="E3 UBIQUITIN-PROTEIN LIGASE UBR4"/>
    <property type="match status" value="1"/>
</dbReference>
<keyword evidence="2" id="KW-1185">Reference proteome</keyword>
<reference evidence="1 2" key="1">
    <citation type="journal article" date="2023" name="Hortic Res">
        <title>The complete reference genome for grapevine (Vitis vinifera L.) genetics and breeding.</title>
        <authorList>
            <person name="Shi X."/>
            <person name="Cao S."/>
            <person name="Wang X."/>
            <person name="Huang S."/>
            <person name="Wang Y."/>
            <person name="Liu Z."/>
            <person name="Liu W."/>
            <person name="Leng X."/>
            <person name="Peng Y."/>
            <person name="Wang N."/>
            <person name="Wang Y."/>
            <person name="Ma Z."/>
            <person name="Xu X."/>
            <person name="Zhang F."/>
            <person name="Xue H."/>
            <person name="Zhong H."/>
            <person name="Wang Y."/>
            <person name="Zhang K."/>
            <person name="Velt A."/>
            <person name="Avia K."/>
            <person name="Holtgrawe D."/>
            <person name="Grimplet J."/>
            <person name="Matus J.T."/>
            <person name="Ware D."/>
            <person name="Wu X."/>
            <person name="Wang H."/>
            <person name="Liu C."/>
            <person name="Fang Y."/>
            <person name="Rustenholz C."/>
            <person name="Cheng Z."/>
            <person name="Xiao H."/>
            <person name="Zhou Y."/>
        </authorList>
    </citation>
    <scope>NUCLEOTIDE SEQUENCE [LARGE SCALE GENOMIC DNA]</scope>
    <source>
        <strain evidence="2">cv. Pinot noir / PN40024</strain>
        <tissue evidence="1">Leaf</tissue>
    </source>
</reference>
<sequence>MIGMIYVPSSLGFWGSGKPRKLQLWKTVSLKDHSGVIGESISFSDENAVVSGTLLASNWNWGILPKNNNVPGIGPISPDYASSDNEYLTFAEGLISSLLEAGQVAKISRILSSFLNIYLQAYQKAFLSTINNGQHHGDRFSPLLLLKHTGVDKGIQDGFLEKSGINPCHLESVYGLLSKLDQMVKKRASGFLSKVFWECILHGFPSHLQAPSGTLLSCILSIRGIICILDELLKIK</sequence>
<organism evidence="1 2">
    <name type="scientific">Vitis vinifera</name>
    <name type="common">Grape</name>
    <dbReference type="NCBI Taxonomy" id="29760"/>
    <lineage>
        <taxon>Eukaryota</taxon>
        <taxon>Viridiplantae</taxon>
        <taxon>Streptophyta</taxon>
        <taxon>Embryophyta</taxon>
        <taxon>Tracheophyta</taxon>
        <taxon>Spermatophyta</taxon>
        <taxon>Magnoliopsida</taxon>
        <taxon>eudicotyledons</taxon>
        <taxon>Gunneridae</taxon>
        <taxon>Pentapetalae</taxon>
        <taxon>rosids</taxon>
        <taxon>Vitales</taxon>
        <taxon>Vitaceae</taxon>
        <taxon>Viteae</taxon>
        <taxon>Vitis</taxon>
    </lineage>
</organism>
<dbReference type="EMBL" id="CP126666">
    <property type="protein sequence ID" value="WKA13330.1"/>
    <property type="molecule type" value="Genomic_DNA"/>
</dbReference>
<dbReference type="InterPro" id="IPR045189">
    <property type="entry name" value="UBR4-like"/>
</dbReference>
<dbReference type="Proteomes" id="UP001227230">
    <property type="component" value="Chromosome 19"/>
</dbReference>